<gene>
    <name evidence="1" type="ORF">VW35_00335</name>
</gene>
<proteinExistence type="predicted"/>
<organism evidence="1 2">
    <name type="scientific">Devosia soli</name>
    <dbReference type="NCBI Taxonomy" id="361041"/>
    <lineage>
        <taxon>Bacteria</taxon>
        <taxon>Pseudomonadati</taxon>
        <taxon>Pseudomonadota</taxon>
        <taxon>Alphaproteobacteria</taxon>
        <taxon>Hyphomicrobiales</taxon>
        <taxon>Devosiaceae</taxon>
        <taxon>Devosia</taxon>
    </lineage>
</organism>
<evidence type="ECO:0000313" key="1">
    <source>
        <dbReference type="EMBL" id="KKB82569.1"/>
    </source>
</evidence>
<accession>A0A0F5LK65</accession>
<evidence type="ECO:0008006" key="3">
    <source>
        <dbReference type="Google" id="ProtNLM"/>
    </source>
</evidence>
<sequence>MLPDRLGVEKEREIRRLRGLFAGVQRIPEHRRDAECADDRALIILHLLLDLGEDCRDLRASEIRPPA</sequence>
<dbReference type="Proteomes" id="UP000033514">
    <property type="component" value="Unassembled WGS sequence"/>
</dbReference>
<name>A0A0F5LK65_9HYPH</name>
<dbReference type="PATRIC" id="fig|361041.3.peg.70"/>
<reference evidence="1 2" key="1">
    <citation type="submission" date="2015-03" db="EMBL/GenBank/DDBJ databases">
        <authorList>
            <person name="Hassan Y.I."/>
            <person name="Lepp D."/>
            <person name="Zhou T."/>
        </authorList>
    </citation>
    <scope>NUCLEOTIDE SEQUENCE [LARGE SCALE GENOMIC DNA]</scope>
    <source>
        <strain evidence="1 2">GH2-10</strain>
    </source>
</reference>
<keyword evidence="2" id="KW-1185">Reference proteome</keyword>
<evidence type="ECO:0000313" key="2">
    <source>
        <dbReference type="Proteomes" id="UP000033514"/>
    </source>
</evidence>
<protein>
    <recommendedName>
        <fullName evidence="3">Transposase</fullName>
    </recommendedName>
</protein>
<comment type="caution">
    <text evidence="1">The sequence shown here is derived from an EMBL/GenBank/DDBJ whole genome shotgun (WGS) entry which is preliminary data.</text>
</comment>
<dbReference type="STRING" id="361041.VW35_00335"/>
<dbReference type="AlphaFoldDB" id="A0A0F5LK65"/>
<dbReference type="EMBL" id="LAJG01000001">
    <property type="protein sequence ID" value="KKB82569.1"/>
    <property type="molecule type" value="Genomic_DNA"/>
</dbReference>